<evidence type="ECO:0000256" key="1">
    <source>
        <dbReference type="ARBA" id="ARBA00022603"/>
    </source>
</evidence>
<dbReference type="GO" id="GO:0032259">
    <property type="term" value="P:methylation"/>
    <property type="evidence" value="ECO:0007669"/>
    <property type="project" value="UniProtKB-KW"/>
</dbReference>
<dbReference type="Gene3D" id="3.40.50.150">
    <property type="entry name" value="Vaccinia Virus protein VP39"/>
    <property type="match status" value="1"/>
</dbReference>
<dbReference type="GO" id="GO:0003886">
    <property type="term" value="F:DNA (cytosine-5-)-methyltransferase activity"/>
    <property type="evidence" value="ECO:0007669"/>
    <property type="project" value="UniProtKB-EC"/>
</dbReference>
<dbReference type="Proteomes" id="UP000785679">
    <property type="component" value="Unassembled WGS sequence"/>
</dbReference>
<gene>
    <name evidence="7" type="ORF">FGO68_gene7280</name>
</gene>
<name>A0A8J8NBG7_HALGN</name>
<dbReference type="InterPro" id="IPR029063">
    <property type="entry name" value="SAM-dependent_MTases_sf"/>
</dbReference>
<dbReference type="OrthoDB" id="409858at2759"/>
<dbReference type="AlphaFoldDB" id="A0A8J8NBG7"/>
<evidence type="ECO:0000256" key="5">
    <source>
        <dbReference type="RuleBase" id="RU000416"/>
    </source>
</evidence>
<dbReference type="InterPro" id="IPR018117">
    <property type="entry name" value="C5_DNA_meth_AS"/>
</dbReference>
<comment type="caution">
    <text evidence="7">The sequence shown here is derived from an EMBL/GenBank/DDBJ whole genome shotgun (WGS) entry which is preliminary data.</text>
</comment>
<accession>A0A8J8NBG7</accession>
<protein>
    <recommendedName>
        <fullName evidence="6">Cytosine-specific methyltransferase</fullName>
        <ecNumber evidence="6">2.1.1.37</ecNumber>
    </recommendedName>
</protein>
<dbReference type="EMBL" id="RRYP01029815">
    <property type="protein sequence ID" value="TNV71410.1"/>
    <property type="molecule type" value="Genomic_DNA"/>
</dbReference>
<dbReference type="PROSITE" id="PS51679">
    <property type="entry name" value="SAM_MT_C5"/>
    <property type="match status" value="1"/>
</dbReference>
<feature type="active site" evidence="4">
    <location>
        <position position="103"/>
    </location>
</feature>
<evidence type="ECO:0000256" key="2">
    <source>
        <dbReference type="ARBA" id="ARBA00022679"/>
    </source>
</evidence>
<evidence type="ECO:0000313" key="8">
    <source>
        <dbReference type="Proteomes" id="UP000785679"/>
    </source>
</evidence>
<evidence type="ECO:0000256" key="3">
    <source>
        <dbReference type="ARBA" id="ARBA00022691"/>
    </source>
</evidence>
<reference evidence="7" key="1">
    <citation type="submission" date="2019-06" db="EMBL/GenBank/DDBJ databases">
        <authorList>
            <person name="Zheng W."/>
        </authorList>
    </citation>
    <scope>NUCLEOTIDE SEQUENCE</scope>
    <source>
        <strain evidence="7">QDHG01</strain>
    </source>
</reference>
<dbReference type="GO" id="GO:0005634">
    <property type="term" value="C:nucleus"/>
    <property type="evidence" value="ECO:0007669"/>
    <property type="project" value="TreeGrafter"/>
</dbReference>
<organism evidence="7 8">
    <name type="scientific">Halteria grandinella</name>
    <dbReference type="NCBI Taxonomy" id="5974"/>
    <lineage>
        <taxon>Eukaryota</taxon>
        <taxon>Sar</taxon>
        <taxon>Alveolata</taxon>
        <taxon>Ciliophora</taxon>
        <taxon>Intramacronucleata</taxon>
        <taxon>Spirotrichea</taxon>
        <taxon>Stichotrichia</taxon>
        <taxon>Sporadotrichida</taxon>
        <taxon>Halteriidae</taxon>
        <taxon>Halteria</taxon>
    </lineage>
</organism>
<dbReference type="InterPro" id="IPR001525">
    <property type="entry name" value="C5_MeTfrase"/>
</dbReference>
<proteinExistence type="inferred from homology"/>
<dbReference type="Gene3D" id="3.90.120.10">
    <property type="entry name" value="DNA Methylase, subunit A, domain 2"/>
    <property type="match status" value="1"/>
</dbReference>
<dbReference type="PANTHER" id="PTHR10629:SF52">
    <property type="entry name" value="DNA (CYTOSINE-5)-METHYLTRANSFERASE 1"/>
    <property type="match status" value="1"/>
</dbReference>
<evidence type="ECO:0000256" key="6">
    <source>
        <dbReference type="RuleBase" id="RU000417"/>
    </source>
</evidence>
<dbReference type="Pfam" id="PF00145">
    <property type="entry name" value="DNA_methylase"/>
    <property type="match status" value="1"/>
</dbReference>
<comment type="catalytic activity">
    <reaction evidence="6">
        <text>a 2'-deoxycytidine in DNA + S-adenosyl-L-methionine = a 5-methyl-2'-deoxycytidine in DNA + S-adenosyl-L-homocysteine + H(+)</text>
        <dbReference type="Rhea" id="RHEA:13681"/>
        <dbReference type="Rhea" id="RHEA-COMP:11369"/>
        <dbReference type="Rhea" id="RHEA-COMP:11370"/>
        <dbReference type="ChEBI" id="CHEBI:15378"/>
        <dbReference type="ChEBI" id="CHEBI:57856"/>
        <dbReference type="ChEBI" id="CHEBI:59789"/>
        <dbReference type="ChEBI" id="CHEBI:85452"/>
        <dbReference type="ChEBI" id="CHEBI:85454"/>
        <dbReference type="EC" id="2.1.1.37"/>
    </reaction>
</comment>
<comment type="similarity">
    <text evidence="4 5">Belongs to the class I-like SAM-binding methyltransferase superfamily. C5-methyltransferase family.</text>
</comment>
<dbReference type="PANTHER" id="PTHR10629">
    <property type="entry name" value="CYTOSINE-SPECIFIC METHYLTRANSFERASE"/>
    <property type="match status" value="1"/>
</dbReference>
<keyword evidence="3 4" id="KW-0949">S-adenosyl-L-methionine</keyword>
<dbReference type="SUPFAM" id="SSF53335">
    <property type="entry name" value="S-adenosyl-L-methionine-dependent methyltransferases"/>
    <property type="match status" value="1"/>
</dbReference>
<evidence type="ECO:0000256" key="4">
    <source>
        <dbReference type="PROSITE-ProRule" id="PRU01016"/>
    </source>
</evidence>
<sequence length="377" mass="41225">MNRGQTLSKYANVKRGTRVTACDLFAGAGGFSLGAHLANIDVAVAIEWDKYACESYRANLIDTGLTPALLFEGDITKLDPAKIKAVSNLRETHCDILLGGPPCQGFSSHRLNDAGVGDPRNALLLRYFEYVRILRPTYFLVENVPGLLWPRHRSYLDRFCTLAKKAGYGLLEPVVINARDYGVPQNRKRVFLLGFDQRHADAPADWPPSPTHVAPGSDEALPSWRTAGVVFKNPPTAGDPNNIHMRHGLELVEVFKQTPLNGGSRKDTNRMLPCHKGHNGHSDVYGRIDPSSPAPTMTTACINPSKGRFVHPTEHHGITLRQAARIQSFPDWFNFSGGIMAGGVQVGNAVPVELAKALLIPICRAVLSMRNGRAKVA</sequence>
<dbReference type="NCBIfam" id="TIGR00675">
    <property type="entry name" value="dcm"/>
    <property type="match status" value="1"/>
</dbReference>
<dbReference type="GO" id="GO:0003677">
    <property type="term" value="F:DNA binding"/>
    <property type="evidence" value="ECO:0007669"/>
    <property type="project" value="TreeGrafter"/>
</dbReference>
<dbReference type="GO" id="GO:0044027">
    <property type="term" value="P:negative regulation of gene expression via chromosomal CpG island methylation"/>
    <property type="evidence" value="ECO:0007669"/>
    <property type="project" value="TreeGrafter"/>
</dbReference>
<dbReference type="EC" id="2.1.1.37" evidence="6"/>
<dbReference type="PROSITE" id="PS00094">
    <property type="entry name" value="C5_MTASE_1"/>
    <property type="match status" value="1"/>
</dbReference>
<evidence type="ECO:0000313" key="7">
    <source>
        <dbReference type="EMBL" id="TNV71410.1"/>
    </source>
</evidence>
<keyword evidence="8" id="KW-1185">Reference proteome</keyword>
<keyword evidence="1 4" id="KW-0489">Methyltransferase</keyword>
<keyword evidence="2 4" id="KW-0808">Transferase</keyword>
<dbReference type="PRINTS" id="PR00105">
    <property type="entry name" value="C5METTRFRASE"/>
</dbReference>
<dbReference type="InterPro" id="IPR050390">
    <property type="entry name" value="C5-Methyltransferase"/>
</dbReference>